<name>A0ABR8VU31_9GAMM</name>
<dbReference type="EMBL" id="JACSPT010000002">
    <property type="protein sequence ID" value="MBD8008269.1"/>
    <property type="molecule type" value="Genomic_DNA"/>
</dbReference>
<protein>
    <submittedName>
        <fullName evidence="1">Uncharacterized protein</fullName>
    </submittedName>
</protein>
<dbReference type="Proteomes" id="UP000621930">
    <property type="component" value="Unassembled WGS sequence"/>
</dbReference>
<reference evidence="1 2" key="1">
    <citation type="submission" date="2020-08" db="EMBL/GenBank/DDBJ databases">
        <title>A Genomic Blueprint of the Chicken Gut Microbiome.</title>
        <authorList>
            <person name="Gilroy R."/>
            <person name="Ravi A."/>
            <person name="Getino M."/>
            <person name="Pursley I."/>
            <person name="Horton D.L."/>
            <person name="Alikhan N.-F."/>
            <person name="Baker D."/>
            <person name="Gharbi K."/>
            <person name="Hall N."/>
            <person name="Watson M."/>
            <person name="Adriaenssens E.M."/>
            <person name="Foster-Nyarko E."/>
            <person name="Jarju S."/>
            <person name="Secka A."/>
            <person name="Antonio M."/>
            <person name="Oren A."/>
            <person name="Chaudhuri R."/>
            <person name="La Ragione R.M."/>
            <person name="Hildebrand F."/>
            <person name="Pallen M.J."/>
        </authorList>
    </citation>
    <scope>NUCLEOTIDE SEQUENCE [LARGE SCALE GENOMIC DNA]</scope>
    <source>
        <strain evidence="1 2">Sa1BUA6</strain>
    </source>
</reference>
<organism evidence="1 2">
    <name type="scientific">Acinetobacter pecorum</name>
    <dbReference type="NCBI Taxonomy" id="2762215"/>
    <lineage>
        <taxon>Bacteria</taxon>
        <taxon>Pseudomonadati</taxon>
        <taxon>Pseudomonadota</taxon>
        <taxon>Gammaproteobacteria</taxon>
        <taxon>Moraxellales</taxon>
        <taxon>Moraxellaceae</taxon>
        <taxon>Acinetobacter</taxon>
    </lineage>
</organism>
<evidence type="ECO:0000313" key="1">
    <source>
        <dbReference type="EMBL" id="MBD8008269.1"/>
    </source>
</evidence>
<proteinExistence type="predicted"/>
<gene>
    <name evidence="1" type="ORF">H9629_02765</name>
</gene>
<accession>A0ABR8VU31</accession>
<comment type="caution">
    <text evidence="1">The sequence shown here is derived from an EMBL/GenBank/DDBJ whole genome shotgun (WGS) entry which is preliminary data.</text>
</comment>
<keyword evidence="2" id="KW-1185">Reference proteome</keyword>
<dbReference type="RefSeq" id="WP_191730490.1">
    <property type="nucleotide sequence ID" value="NZ_JACSPT010000002.1"/>
</dbReference>
<sequence>MNKIILNESLLSHLQAEWLAEAEKASFDQQRVFLIESNFTHIISNQLFGDYSIRNNQSTFLGIQEGSGRIVAIIEVIKVKMGSEKTLKLMSIDLSPALEILSKEEYDLFNAKVLASCVSTFLAENVHSGCTKIFARNDSTLEYLTKLHDGLAATSQALDELNLTVKFEGPRWLAFRFKN</sequence>
<evidence type="ECO:0000313" key="2">
    <source>
        <dbReference type="Proteomes" id="UP000621930"/>
    </source>
</evidence>